<dbReference type="InterPro" id="IPR001752">
    <property type="entry name" value="Kinesin_motor_dom"/>
</dbReference>
<dbReference type="PROSITE" id="PS50067">
    <property type="entry name" value="KINESIN_MOTOR_2"/>
    <property type="match status" value="1"/>
</dbReference>
<evidence type="ECO:0000256" key="4">
    <source>
        <dbReference type="ARBA" id="ARBA00022840"/>
    </source>
</evidence>
<keyword evidence="2" id="KW-0963">Cytoplasm</keyword>
<dbReference type="SUPFAM" id="SSF52540">
    <property type="entry name" value="P-loop containing nucleoside triphosphate hydrolases"/>
    <property type="match status" value="1"/>
</dbReference>
<protein>
    <submittedName>
        <fullName evidence="8">KIF7 isoform 3</fullName>
    </submittedName>
</protein>
<dbReference type="Gene3D" id="3.40.850.10">
    <property type="entry name" value="Kinesin motor domain"/>
    <property type="match status" value="1"/>
</dbReference>
<dbReference type="GO" id="GO:0008017">
    <property type="term" value="F:microtubule binding"/>
    <property type="evidence" value="ECO:0007669"/>
    <property type="project" value="InterPro"/>
</dbReference>
<evidence type="ECO:0000259" key="7">
    <source>
        <dbReference type="PROSITE" id="PS50067"/>
    </source>
</evidence>
<comment type="subcellular location">
    <subcellularLocation>
        <location evidence="1">Cytoplasm</location>
        <location evidence="1">Cytoskeleton</location>
    </subcellularLocation>
</comment>
<keyword evidence="4 6" id="KW-0067">ATP-binding</keyword>
<dbReference type="InterPro" id="IPR027417">
    <property type="entry name" value="P-loop_NTPase"/>
</dbReference>
<comment type="caution">
    <text evidence="8">The sequence shown here is derived from an EMBL/GenBank/DDBJ whole genome shotgun (WGS) entry which is preliminary data.</text>
</comment>
<dbReference type="GO" id="GO:0051231">
    <property type="term" value="P:spindle elongation"/>
    <property type="evidence" value="ECO:0007669"/>
    <property type="project" value="TreeGrafter"/>
</dbReference>
<name>A0A2J8VX52_PONAB</name>
<feature type="binding site" evidence="6">
    <location>
        <begin position="94"/>
        <end position="101"/>
    </location>
    <ligand>
        <name>ATP</name>
        <dbReference type="ChEBI" id="CHEBI:30616"/>
    </ligand>
</feature>
<dbReference type="InterPro" id="IPR027640">
    <property type="entry name" value="Kinesin-like_fam"/>
</dbReference>
<dbReference type="GO" id="GO:0005875">
    <property type="term" value="C:microtubule associated complex"/>
    <property type="evidence" value="ECO:0007669"/>
    <property type="project" value="TreeGrafter"/>
</dbReference>
<dbReference type="PANTHER" id="PTHR47969:SF8">
    <property type="entry name" value="KINESIN FAMILY MEMBER 7"/>
    <property type="match status" value="1"/>
</dbReference>
<keyword evidence="5" id="KW-0206">Cytoskeleton</keyword>
<dbReference type="SMART" id="SM00129">
    <property type="entry name" value="KISc"/>
    <property type="match status" value="1"/>
</dbReference>
<evidence type="ECO:0000313" key="8">
    <source>
        <dbReference type="EMBL" id="PNJ62095.1"/>
    </source>
</evidence>
<gene>
    <name evidence="8" type="ORF">CR201_G0014746</name>
</gene>
<accession>A0A2J8VX52</accession>
<evidence type="ECO:0000256" key="3">
    <source>
        <dbReference type="ARBA" id="ARBA00022741"/>
    </source>
</evidence>
<keyword evidence="3 6" id="KW-0547">Nucleotide-binding</keyword>
<keyword evidence="6" id="KW-0505">Motor protein</keyword>
<dbReference type="GO" id="GO:0007018">
    <property type="term" value="P:microtubule-based movement"/>
    <property type="evidence" value="ECO:0007669"/>
    <property type="project" value="InterPro"/>
</dbReference>
<evidence type="ECO:0000256" key="5">
    <source>
        <dbReference type="ARBA" id="ARBA00023212"/>
    </source>
</evidence>
<evidence type="ECO:0000256" key="2">
    <source>
        <dbReference type="ARBA" id="ARBA00022490"/>
    </source>
</evidence>
<comment type="similarity">
    <text evidence="6">Belongs to the TRAFAC class myosin-kinesin ATPase superfamily. Kinesin family.</text>
</comment>
<proteinExistence type="inferred from homology"/>
<reference evidence="8" key="1">
    <citation type="submission" date="2017-12" db="EMBL/GenBank/DDBJ databases">
        <title>High-resolution comparative analysis of great ape genomes.</title>
        <authorList>
            <person name="Pollen A."/>
            <person name="Hastie A."/>
            <person name="Hormozdiari F."/>
            <person name="Dougherty M."/>
            <person name="Liu R."/>
            <person name="Chaisson M."/>
            <person name="Hoppe E."/>
            <person name="Hill C."/>
            <person name="Pang A."/>
            <person name="Hillier L."/>
            <person name="Baker C."/>
            <person name="Armstrong J."/>
            <person name="Shendure J."/>
            <person name="Paten B."/>
            <person name="Wilson R."/>
            <person name="Chao H."/>
            <person name="Schneider V."/>
            <person name="Ventura M."/>
            <person name="Kronenberg Z."/>
            <person name="Murali S."/>
            <person name="Gordon D."/>
            <person name="Cantsilieris S."/>
            <person name="Munson K."/>
            <person name="Nelson B."/>
            <person name="Raja A."/>
            <person name="Underwood J."/>
            <person name="Diekhans M."/>
            <person name="Fiddes I."/>
            <person name="Haussler D."/>
            <person name="Eichler E."/>
        </authorList>
    </citation>
    <scope>NUCLEOTIDE SEQUENCE [LARGE SCALE GENOMIC DNA]</scope>
    <source>
        <strain evidence="8">Susie</strain>
    </source>
</reference>
<organism evidence="8">
    <name type="scientific">Pongo abelii</name>
    <name type="common">Sumatran orangutan</name>
    <name type="synonym">Pongo pygmaeus abelii</name>
    <dbReference type="NCBI Taxonomy" id="9601"/>
    <lineage>
        <taxon>Eukaryota</taxon>
        <taxon>Metazoa</taxon>
        <taxon>Chordata</taxon>
        <taxon>Craniata</taxon>
        <taxon>Vertebrata</taxon>
        <taxon>Euteleostomi</taxon>
        <taxon>Mammalia</taxon>
        <taxon>Eutheria</taxon>
        <taxon>Euarchontoglires</taxon>
        <taxon>Primates</taxon>
        <taxon>Haplorrhini</taxon>
        <taxon>Catarrhini</taxon>
        <taxon>Hominidae</taxon>
        <taxon>Pongo</taxon>
    </lineage>
</organism>
<dbReference type="FunFam" id="3.40.850.10:FF:000274">
    <property type="entry name" value="Kinesin-like protein KIF7"/>
    <property type="match status" value="1"/>
</dbReference>
<dbReference type="Pfam" id="PF00225">
    <property type="entry name" value="Kinesin"/>
    <property type="match status" value="1"/>
</dbReference>
<evidence type="ECO:0000256" key="6">
    <source>
        <dbReference type="PROSITE-ProRule" id="PRU00283"/>
    </source>
</evidence>
<dbReference type="GO" id="GO:0003777">
    <property type="term" value="F:microtubule motor activity"/>
    <property type="evidence" value="ECO:0007669"/>
    <property type="project" value="InterPro"/>
</dbReference>
<dbReference type="GO" id="GO:0005524">
    <property type="term" value="F:ATP binding"/>
    <property type="evidence" value="ECO:0007669"/>
    <property type="project" value="UniProtKB-UniRule"/>
</dbReference>
<dbReference type="PANTHER" id="PTHR47969">
    <property type="entry name" value="CHROMOSOME-ASSOCIATED KINESIN KIF4A-RELATED"/>
    <property type="match status" value="1"/>
</dbReference>
<dbReference type="InterPro" id="IPR036961">
    <property type="entry name" value="Kinesin_motor_dom_sf"/>
</dbReference>
<sequence>MGLEAQRLPGAEEAPVRVALRVRPLLPKELLHGHQSCLQVEPDLGRVTLGRDRHFGFHVVLAEDAGQEAVYQACVQPLLEAFFEGFNATVFAYGQTGSGKTYTMGEASVEHHPPALAGAYELAGLGAMGHVQLKWQEALRCLPSLPP</sequence>
<feature type="domain" description="Kinesin motor" evidence="7">
    <location>
        <begin position="15"/>
        <end position="147"/>
    </location>
</feature>
<dbReference type="GO" id="GO:0007052">
    <property type="term" value="P:mitotic spindle organization"/>
    <property type="evidence" value="ECO:0007669"/>
    <property type="project" value="TreeGrafter"/>
</dbReference>
<evidence type="ECO:0000256" key="1">
    <source>
        <dbReference type="ARBA" id="ARBA00004245"/>
    </source>
</evidence>
<dbReference type="EMBL" id="NDHI03003407">
    <property type="protein sequence ID" value="PNJ62095.1"/>
    <property type="molecule type" value="Genomic_DNA"/>
</dbReference>
<dbReference type="AlphaFoldDB" id="A0A2J8VX52"/>